<protein>
    <recommendedName>
        <fullName evidence="3">Polyketide cyclase</fullName>
    </recommendedName>
</protein>
<dbReference type="PATRIC" id="fig|518642.10.peg.5447"/>
<comment type="caution">
    <text evidence="1">The sequence shown here is derived from an EMBL/GenBank/DDBJ whole genome shotgun (WGS) entry which is preliminary data.</text>
</comment>
<organism evidence="1 2">
    <name type="scientific">Streptomyces nanshensis</name>
    <dbReference type="NCBI Taxonomy" id="518642"/>
    <lineage>
        <taxon>Bacteria</taxon>
        <taxon>Bacillati</taxon>
        <taxon>Actinomycetota</taxon>
        <taxon>Actinomycetes</taxon>
        <taxon>Kitasatosporales</taxon>
        <taxon>Streptomycetaceae</taxon>
        <taxon>Streptomyces</taxon>
    </lineage>
</organism>
<sequence>MPRVWGAREDEVRAEYACDGLLDRPQENWFRAVTVDAATATVFRWLCQLKVAPYSYDVLDNPGRRSPRRLTPGVEQLAPEQRVMRIFRLVDFAQDRHLTLLLDHPEGRTAFGEFAVTYRVTGEADGRTRLVVKLVVGGDETAAQRLRRSLMAWGDLLMMRRQLLTLRKLSERQERQERQERS</sequence>
<evidence type="ECO:0008006" key="3">
    <source>
        <dbReference type="Google" id="ProtNLM"/>
    </source>
</evidence>
<accession>A0A1E7LDH1</accession>
<keyword evidence="2" id="KW-1185">Reference proteome</keyword>
<dbReference type="Proteomes" id="UP000176005">
    <property type="component" value="Unassembled WGS sequence"/>
</dbReference>
<name>A0A1E7LDH1_9ACTN</name>
<evidence type="ECO:0000313" key="1">
    <source>
        <dbReference type="EMBL" id="OEV14151.1"/>
    </source>
</evidence>
<dbReference type="AlphaFoldDB" id="A0A1E7LDH1"/>
<gene>
    <name evidence="1" type="ORF">AN218_00495</name>
</gene>
<dbReference type="EMBL" id="LJGW01000017">
    <property type="protein sequence ID" value="OEV14151.1"/>
    <property type="molecule type" value="Genomic_DNA"/>
</dbReference>
<reference evidence="1 2" key="1">
    <citation type="journal article" date="2016" name="Front. Microbiol.">
        <title>Comparative Genomics Analysis of Streptomyces Species Reveals Their Adaptation to the Marine Environment and Their Diversity at the Genomic Level.</title>
        <authorList>
            <person name="Tian X."/>
            <person name="Zhang Z."/>
            <person name="Yang T."/>
            <person name="Chen M."/>
            <person name="Li J."/>
            <person name="Chen F."/>
            <person name="Yang J."/>
            <person name="Li W."/>
            <person name="Zhang B."/>
            <person name="Zhang Z."/>
            <person name="Wu J."/>
            <person name="Zhang C."/>
            <person name="Long L."/>
            <person name="Xiao J."/>
        </authorList>
    </citation>
    <scope>NUCLEOTIDE SEQUENCE [LARGE SCALE GENOMIC DNA]</scope>
    <source>
        <strain evidence="1 2">SCSIO 10429</strain>
    </source>
</reference>
<evidence type="ECO:0000313" key="2">
    <source>
        <dbReference type="Proteomes" id="UP000176005"/>
    </source>
</evidence>
<proteinExistence type="predicted"/>